<name>A0A2K4ZA28_9FIRM</name>
<gene>
    <name evidence="1" type="ORF">AMURIS_00016</name>
</gene>
<keyword evidence="2" id="KW-1185">Reference proteome</keyword>
<dbReference type="Proteomes" id="UP000236311">
    <property type="component" value="Unassembled WGS sequence"/>
</dbReference>
<organism evidence="1 2">
    <name type="scientific">Acetatifactor muris</name>
    <dbReference type="NCBI Taxonomy" id="879566"/>
    <lineage>
        <taxon>Bacteria</taxon>
        <taxon>Bacillati</taxon>
        <taxon>Bacillota</taxon>
        <taxon>Clostridia</taxon>
        <taxon>Lachnospirales</taxon>
        <taxon>Lachnospiraceae</taxon>
        <taxon>Acetatifactor</taxon>
    </lineage>
</organism>
<reference evidence="1 2" key="1">
    <citation type="submission" date="2018-01" db="EMBL/GenBank/DDBJ databases">
        <authorList>
            <person name="Gaut B.S."/>
            <person name="Morton B.R."/>
            <person name="Clegg M.T."/>
            <person name="Duvall M.R."/>
        </authorList>
    </citation>
    <scope>NUCLEOTIDE SEQUENCE [LARGE SCALE GENOMIC DNA]</scope>
    <source>
        <strain evidence="1">GP69</strain>
    </source>
</reference>
<protein>
    <submittedName>
        <fullName evidence="1">Uncharacterized protein</fullName>
    </submittedName>
</protein>
<sequence length="238" mass="26298">MNFELQSKPKIPNLRHSLQKNHIVQYTIWGRILRQPYTKRHAGTLLNSSYVFTCSRDFRETIDSILAGLKNAGFSRKEFRLGDAEELAPQASDNSFSGEQVSIDDYQNTDSNTAVGGSEIGLAVEAAVQENGTSGPGESTDSFEDVDPAMVSISSVSDGGRAVPEVADIVGTAEQTAADYEEEFAENEMNYTGFSWGGMGSMLKQYRIQSQYRDEIKDLKISTYSHLLSLQDISTWIP</sequence>
<dbReference type="EMBL" id="OFSM01000001">
    <property type="protein sequence ID" value="SOY27312.1"/>
    <property type="molecule type" value="Genomic_DNA"/>
</dbReference>
<evidence type="ECO:0000313" key="1">
    <source>
        <dbReference type="EMBL" id="SOY27312.1"/>
    </source>
</evidence>
<dbReference type="AlphaFoldDB" id="A0A2K4ZA28"/>
<proteinExistence type="predicted"/>
<accession>A0A2K4ZA28</accession>
<evidence type="ECO:0000313" key="2">
    <source>
        <dbReference type="Proteomes" id="UP000236311"/>
    </source>
</evidence>